<evidence type="ECO:0000313" key="21">
    <source>
        <dbReference type="Proteomes" id="UP000253083"/>
    </source>
</evidence>
<dbReference type="GO" id="GO:0000155">
    <property type="term" value="F:phosphorelay sensor kinase activity"/>
    <property type="evidence" value="ECO:0007669"/>
    <property type="project" value="InterPro"/>
</dbReference>
<dbReference type="Proteomes" id="UP000253083">
    <property type="component" value="Unassembled WGS sequence"/>
</dbReference>
<evidence type="ECO:0000259" key="17">
    <source>
        <dbReference type="PROSITE" id="PS50109"/>
    </source>
</evidence>
<evidence type="ECO:0000256" key="3">
    <source>
        <dbReference type="ARBA" id="ARBA00012438"/>
    </source>
</evidence>
<dbReference type="PROSITE" id="PS50110">
    <property type="entry name" value="RESPONSE_REGULATORY"/>
    <property type="match status" value="1"/>
</dbReference>
<evidence type="ECO:0000259" key="19">
    <source>
        <dbReference type="PROSITE" id="PS50894"/>
    </source>
</evidence>
<dbReference type="Gene3D" id="3.40.50.2300">
    <property type="match status" value="1"/>
</dbReference>
<keyword evidence="5" id="KW-0997">Cell inner membrane</keyword>
<dbReference type="Pfam" id="PF01627">
    <property type="entry name" value="Hpt"/>
    <property type="match status" value="1"/>
</dbReference>
<dbReference type="InterPro" id="IPR036890">
    <property type="entry name" value="HATPase_C_sf"/>
</dbReference>
<keyword evidence="12" id="KW-0902">Two-component regulatory system</keyword>
<keyword evidence="10" id="KW-0547">Nucleotide-binding</keyword>
<keyword evidence="9 20" id="KW-0418">Kinase</keyword>
<comment type="subcellular location">
    <subcellularLocation>
        <location evidence="2">Cell inner membrane</location>
        <topology evidence="2">Multi-pass membrane protein</topology>
    </subcellularLocation>
</comment>
<dbReference type="SMART" id="SM00388">
    <property type="entry name" value="HisKA"/>
    <property type="match status" value="1"/>
</dbReference>
<dbReference type="InterPro" id="IPR001789">
    <property type="entry name" value="Sig_transdc_resp-reg_receiver"/>
</dbReference>
<dbReference type="AlphaFoldDB" id="A0A395JPC5"/>
<dbReference type="InterPro" id="IPR011006">
    <property type="entry name" value="CheY-like_superfamily"/>
</dbReference>
<organism evidence="20 21">
    <name type="scientific">Arenicella xantha</name>
    <dbReference type="NCBI Taxonomy" id="644221"/>
    <lineage>
        <taxon>Bacteria</taxon>
        <taxon>Pseudomonadati</taxon>
        <taxon>Pseudomonadota</taxon>
        <taxon>Gammaproteobacteria</taxon>
        <taxon>Arenicellales</taxon>
        <taxon>Arenicellaceae</taxon>
        <taxon>Arenicella</taxon>
    </lineage>
</organism>
<dbReference type="InterPro" id="IPR005467">
    <property type="entry name" value="His_kinase_dom"/>
</dbReference>
<evidence type="ECO:0000256" key="4">
    <source>
        <dbReference type="ARBA" id="ARBA00022475"/>
    </source>
</evidence>
<evidence type="ECO:0000256" key="10">
    <source>
        <dbReference type="ARBA" id="ARBA00022840"/>
    </source>
</evidence>
<evidence type="ECO:0000256" key="16">
    <source>
        <dbReference type="SAM" id="MobiDB-lite"/>
    </source>
</evidence>
<keyword evidence="6 15" id="KW-0597">Phosphoprotein</keyword>
<dbReference type="Pfam" id="PF00512">
    <property type="entry name" value="HisKA"/>
    <property type="match status" value="1"/>
</dbReference>
<evidence type="ECO:0000256" key="11">
    <source>
        <dbReference type="ARBA" id="ARBA00022989"/>
    </source>
</evidence>
<gene>
    <name evidence="20" type="ORF">DFR28_102851</name>
</gene>
<dbReference type="SUPFAM" id="SSF52172">
    <property type="entry name" value="CheY-like"/>
    <property type="match status" value="1"/>
</dbReference>
<dbReference type="InterPro" id="IPR008207">
    <property type="entry name" value="Sig_transdc_His_kin_Hpt_dom"/>
</dbReference>
<evidence type="ECO:0000313" key="20">
    <source>
        <dbReference type="EMBL" id="RBP51424.1"/>
    </source>
</evidence>
<evidence type="ECO:0000256" key="6">
    <source>
        <dbReference type="ARBA" id="ARBA00022553"/>
    </source>
</evidence>
<dbReference type="EC" id="2.7.13.3" evidence="3"/>
<feature type="modified residue" description="Phosphohistidine" evidence="14">
    <location>
        <position position="522"/>
    </location>
</feature>
<evidence type="ECO:0000256" key="9">
    <source>
        <dbReference type="ARBA" id="ARBA00022777"/>
    </source>
</evidence>
<evidence type="ECO:0000256" key="5">
    <source>
        <dbReference type="ARBA" id="ARBA00022519"/>
    </source>
</evidence>
<keyword evidence="10" id="KW-0067">ATP-binding</keyword>
<evidence type="ECO:0000256" key="1">
    <source>
        <dbReference type="ARBA" id="ARBA00000085"/>
    </source>
</evidence>
<feature type="domain" description="HPt" evidence="19">
    <location>
        <begin position="483"/>
        <end position="579"/>
    </location>
</feature>
<dbReference type="OrthoDB" id="9797243at2"/>
<dbReference type="InterPro" id="IPR004358">
    <property type="entry name" value="Sig_transdc_His_kin-like_C"/>
</dbReference>
<accession>A0A395JPC5</accession>
<dbReference type="GO" id="GO:0005886">
    <property type="term" value="C:plasma membrane"/>
    <property type="evidence" value="ECO:0007669"/>
    <property type="project" value="UniProtKB-SubCell"/>
</dbReference>
<dbReference type="Pfam" id="PF02518">
    <property type="entry name" value="HATPase_c"/>
    <property type="match status" value="1"/>
</dbReference>
<evidence type="ECO:0000256" key="7">
    <source>
        <dbReference type="ARBA" id="ARBA00022679"/>
    </source>
</evidence>
<keyword evidence="11" id="KW-1133">Transmembrane helix</keyword>
<dbReference type="PROSITE" id="PS50109">
    <property type="entry name" value="HIS_KIN"/>
    <property type="match status" value="1"/>
</dbReference>
<evidence type="ECO:0000256" key="14">
    <source>
        <dbReference type="PROSITE-ProRule" id="PRU00110"/>
    </source>
</evidence>
<dbReference type="Gene3D" id="1.20.120.160">
    <property type="entry name" value="HPT domain"/>
    <property type="match status" value="1"/>
</dbReference>
<comment type="catalytic activity">
    <reaction evidence="1">
        <text>ATP + protein L-histidine = ADP + protein N-phospho-L-histidine.</text>
        <dbReference type="EC" id="2.7.13.3"/>
    </reaction>
</comment>
<feature type="modified residue" description="4-aspartylphosphate" evidence="15">
    <location>
        <position position="372"/>
    </location>
</feature>
<dbReference type="SMART" id="SM00448">
    <property type="entry name" value="REC"/>
    <property type="match status" value="1"/>
</dbReference>
<keyword evidence="13" id="KW-0472">Membrane</keyword>
<dbReference type="SUPFAM" id="SSF47384">
    <property type="entry name" value="Homodimeric domain of signal transducing histidine kinase"/>
    <property type="match status" value="1"/>
</dbReference>
<feature type="domain" description="Response regulatory" evidence="18">
    <location>
        <begin position="323"/>
        <end position="440"/>
    </location>
</feature>
<dbReference type="EMBL" id="QNRT01000002">
    <property type="protein sequence ID" value="RBP51424.1"/>
    <property type="molecule type" value="Genomic_DNA"/>
</dbReference>
<protein>
    <recommendedName>
        <fullName evidence="3">histidine kinase</fullName>
        <ecNumber evidence="3">2.7.13.3</ecNumber>
    </recommendedName>
</protein>
<dbReference type="InterPro" id="IPR036097">
    <property type="entry name" value="HisK_dim/P_sf"/>
</dbReference>
<feature type="compositionally biased region" description="Basic and acidic residues" evidence="16">
    <location>
        <begin position="21"/>
        <end position="31"/>
    </location>
</feature>
<dbReference type="Pfam" id="PF00072">
    <property type="entry name" value="Response_reg"/>
    <property type="match status" value="1"/>
</dbReference>
<dbReference type="CDD" id="cd17546">
    <property type="entry name" value="REC_hyHK_CKI1_RcsC-like"/>
    <property type="match status" value="1"/>
</dbReference>
<dbReference type="CDD" id="cd00082">
    <property type="entry name" value="HisKA"/>
    <property type="match status" value="1"/>
</dbReference>
<comment type="caution">
    <text evidence="20">The sequence shown here is derived from an EMBL/GenBank/DDBJ whole genome shotgun (WGS) entry which is preliminary data.</text>
</comment>
<dbReference type="PANTHER" id="PTHR43047">
    <property type="entry name" value="TWO-COMPONENT HISTIDINE PROTEIN KINASE"/>
    <property type="match status" value="1"/>
</dbReference>
<dbReference type="InterPro" id="IPR003594">
    <property type="entry name" value="HATPase_dom"/>
</dbReference>
<dbReference type="PROSITE" id="PS50894">
    <property type="entry name" value="HPT"/>
    <property type="match status" value="1"/>
</dbReference>
<dbReference type="InterPro" id="IPR003661">
    <property type="entry name" value="HisK_dim/P_dom"/>
</dbReference>
<dbReference type="Gene3D" id="3.30.565.10">
    <property type="entry name" value="Histidine kinase-like ATPase, C-terminal domain"/>
    <property type="match status" value="1"/>
</dbReference>
<dbReference type="PANTHER" id="PTHR43047:SF72">
    <property type="entry name" value="OSMOSENSING HISTIDINE PROTEIN KINASE SLN1"/>
    <property type="match status" value="1"/>
</dbReference>
<evidence type="ECO:0000259" key="18">
    <source>
        <dbReference type="PROSITE" id="PS50110"/>
    </source>
</evidence>
<keyword evidence="21" id="KW-1185">Reference proteome</keyword>
<feature type="region of interest" description="Disordered" evidence="16">
    <location>
        <begin position="12"/>
        <end position="31"/>
    </location>
</feature>
<keyword evidence="7" id="KW-0808">Transferase</keyword>
<evidence type="ECO:0000256" key="8">
    <source>
        <dbReference type="ARBA" id="ARBA00022692"/>
    </source>
</evidence>
<dbReference type="SUPFAM" id="SSF55874">
    <property type="entry name" value="ATPase domain of HSP90 chaperone/DNA topoisomerase II/histidine kinase"/>
    <property type="match status" value="1"/>
</dbReference>
<dbReference type="Gene3D" id="1.10.287.130">
    <property type="match status" value="1"/>
</dbReference>
<dbReference type="InterPro" id="IPR036641">
    <property type="entry name" value="HPT_dom_sf"/>
</dbReference>
<evidence type="ECO:0000256" key="15">
    <source>
        <dbReference type="PROSITE-ProRule" id="PRU00169"/>
    </source>
</evidence>
<dbReference type="SUPFAM" id="SSF47226">
    <property type="entry name" value="Histidine-containing phosphotransfer domain, HPT domain"/>
    <property type="match status" value="1"/>
</dbReference>
<dbReference type="InParanoid" id="A0A395JPC5"/>
<dbReference type="RefSeq" id="WP_113954194.1">
    <property type="nucleotide sequence ID" value="NZ_QNRT01000002.1"/>
</dbReference>
<reference evidence="20 21" key="1">
    <citation type="submission" date="2018-06" db="EMBL/GenBank/DDBJ databases">
        <title>Genomic Encyclopedia of Type Strains, Phase IV (KMG-IV): sequencing the most valuable type-strain genomes for metagenomic binning, comparative biology and taxonomic classification.</title>
        <authorList>
            <person name="Goeker M."/>
        </authorList>
    </citation>
    <scope>NUCLEOTIDE SEQUENCE [LARGE SCALE GENOMIC DNA]</scope>
    <source>
        <strain evidence="20 21">DSM 24032</strain>
    </source>
</reference>
<keyword evidence="8" id="KW-0812">Transmembrane</keyword>
<dbReference type="SMART" id="SM00387">
    <property type="entry name" value="HATPase_c"/>
    <property type="match status" value="1"/>
</dbReference>
<keyword evidence="4" id="KW-1003">Cell membrane</keyword>
<dbReference type="FunCoup" id="A0A395JPC5">
    <property type="interactions" value="174"/>
</dbReference>
<evidence type="ECO:0000256" key="13">
    <source>
        <dbReference type="ARBA" id="ARBA00023136"/>
    </source>
</evidence>
<evidence type="ECO:0000256" key="12">
    <source>
        <dbReference type="ARBA" id="ARBA00023012"/>
    </source>
</evidence>
<feature type="domain" description="Histidine kinase" evidence="17">
    <location>
        <begin position="81"/>
        <end position="300"/>
    </location>
</feature>
<name>A0A395JPC5_9GAMM</name>
<dbReference type="GO" id="GO:0009927">
    <property type="term" value="F:histidine phosphotransfer kinase activity"/>
    <property type="evidence" value="ECO:0007669"/>
    <property type="project" value="TreeGrafter"/>
</dbReference>
<sequence>MDDLQQKLELARARSARHKQAKNEAESLLEKKSRELYEANQELERAQKRLEDEVKQAVYELSVTNKRLQSALSERSTFIGQMSHEVRTPLNAIIGLSEILLDSKLDEAQSDYIDTINNGAKSLVVLLDDMLDITKIEAGRVEINPQPEDPHKLHKNIVSMFALDAKKRGLKLELRIDNTVPALVRVDKGRYKQIINNLIANALKNTKKGRVFVDVAYDASPVAPDMGSMIVKVVDTGIGIPEDQLKRIFNAYEQIGNVDQGVGLGLAICQQLSELMMGRIRCTSKLGRGSIFELSLPVEVLQAPVNEVVDTPVSSLGSLPTMKILVAEDNPTNQKVITAQLAQLGQRADVVNNGAEAIAKLREQEYDVVILDILMPVMDGEEAIRTIRSARREISQHYCIALTASNFQDQRERLLKLGFDKFLSKPLSLVELSKALHDVPQGLWVTSDMQAITDLTPDQSSQDEVQQVSFDYSYLKTQFGDAYKTIFREVAPSFLDHAFKEFEVLKQSIVEGNTEQIRSTSHSMKGAASSIGLNLLANMLMKIESEPAAADITQKLDRVEQMMTQVKPVIEREISGGEA</sequence>
<proteinExistence type="predicted"/>
<dbReference type="PRINTS" id="PR00344">
    <property type="entry name" value="BCTRLSENSOR"/>
</dbReference>
<evidence type="ECO:0000256" key="2">
    <source>
        <dbReference type="ARBA" id="ARBA00004429"/>
    </source>
</evidence>